<organism evidence="1 2">
    <name type="scientific">Racocetra persica</name>
    <dbReference type="NCBI Taxonomy" id="160502"/>
    <lineage>
        <taxon>Eukaryota</taxon>
        <taxon>Fungi</taxon>
        <taxon>Fungi incertae sedis</taxon>
        <taxon>Mucoromycota</taxon>
        <taxon>Glomeromycotina</taxon>
        <taxon>Glomeromycetes</taxon>
        <taxon>Diversisporales</taxon>
        <taxon>Gigasporaceae</taxon>
        <taxon>Racocetra</taxon>
    </lineage>
</organism>
<accession>A0ACA9RJT9</accession>
<dbReference type="Proteomes" id="UP000789920">
    <property type="component" value="Unassembled WGS sequence"/>
</dbReference>
<evidence type="ECO:0000313" key="2">
    <source>
        <dbReference type="Proteomes" id="UP000789920"/>
    </source>
</evidence>
<reference evidence="1" key="1">
    <citation type="submission" date="2021-06" db="EMBL/GenBank/DDBJ databases">
        <authorList>
            <person name="Kallberg Y."/>
            <person name="Tangrot J."/>
            <person name="Rosling A."/>
        </authorList>
    </citation>
    <scope>NUCLEOTIDE SEQUENCE</scope>
    <source>
        <strain evidence="1">MA461A</strain>
    </source>
</reference>
<dbReference type="EMBL" id="CAJVQC010056802">
    <property type="protein sequence ID" value="CAG8796863.1"/>
    <property type="molecule type" value="Genomic_DNA"/>
</dbReference>
<proteinExistence type="predicted"/>
<feature type="non-terminal residue" evidence="1">
    <location>
        <position position="195"/>
    </location>
</feature>
<keyword evidence="2" id="KW-1185">Reference proteome</keyword>
<name>A0ACA9RJT9_9GLOM</name>
<gene>
    <name evidence="1" type="ORF">RPERSI_LOCUS20235</name>
</gene>
<protein>
    <submittedName>
        <fullName evidence="1">2326_t:CDS:1</fullName>
    </submittedName>
</protein>
<sequence length="195" mass="21963">MQPINVALSNIRPNVTIYGGNRPNFLSSWFFLWIFRLLKISTKHNLADENLTLQESERAQFVGDRLEGFWGVELDNKKTSKPSICRALIKSFGTTYALLGLYKLFAAGFMFVGYYYIINQLILLIEMQNISEQANVSEHLYAVGFFLCALAFSIFNNQVTSESTRIGVQVRAALMVLIYRKSLRLGTIGGGIGDV</sequence>
<comment type="caution">
    <text evidence="1">The sequence shown here is derived from an EMBL/GenBank/DDBJ whole genome shotgun (WGS) entry which is preliminary data.</text>
</comment>
<evidence type="ECO:0000313" key="1">
    <source>
        <dbReference type="EMBL" id="CAG8796863.1"/>
    </source>
</evidence>